<dbReference type="RefSeq" id="WP_307270333.1">
    <property type="nucleotide sequence ID" value="NZ_JAUSVX010000002.1"/>
</dbReference>
<gene>
    <name evidence="3" type="ORF">QO011_001730</name>
</gene>
<dbReference type="Pfam" id="PF00378">
    <property type="entry name" value="ECH_1"/>
    <property type="match status" value="1"/>
</dbReference>
<keyword evidence="2" id="KW-0456">Lyase</keyword>
<dbReference type="InterPro" id="IPR014748">
    <property type="entry name" value="Enoyl-CoA_hydra_C"/>
</dbReference>
<name>A0ABU0J387_9HYPH</name>
<organism evidence="3 4">
    <name type="scientific">Labrys wisconsinensis</name>
    <dbReference type="NCBI Taxonomy" id="425677"/>
    <lineage>
        <taxon>Bacteria</taxon>
        <taxon>Pseudomonadati</taxon>
        <taxon>Pseudomonadota</taxon>
        <taxon>Alphaproteobacteria</taxon>
        <taxon>Hyphomicrobiales</taxon>
        <taxon>Xanthobacteraceae</taxon>
        <taxon>Labrys</taxon>
    </lineage>
</organism>
<evidence type="ECO:0000256" key="1">
    <source>
        <dbReference type="ARBA" id="ARBA00005254"/>
    </source>
</evidence>
<dbReference type="SUPFAM" id="SSF52096">
    <property type="entry name" value="ClpP/crotonase"/>
    <property type="match status" value="1"/>
</dbReference>
<dbReference type="CDD" id="cd06558">
    <property type="entry name" value="crotonase-like"/>
    <property type="match status" value="1"/>
</dbReference>
<evidence type="ECO:0000313" key="4">
    <source>
        <dbReference type="Proteomes" id="UP001242480"/>
    </source>
</evidence>
<dbReference type="NCBIfam" id="NF004634">
    <property type="entry name" value="PRK05980.1"/>
    <property type="match status" value="1"/>
</dbReference>
<comment type="similarity">
    <text evidence="1">Belongs to the enoyl-CoA hydratase/isomerase family.</text>
</comment>
<reference evidence="3 4" key="1">
    <citation type="submission" date="2023-07" db="EMBL/GenBank/DDBJ databases">
        <title>Genomic Encyclopedia of Type Strains, Phase IV (KMG-IV): sequencing the most valuable type-strain genomes for metagenomic binning, comparative biology and taxonomic classification.</title>
        <authorList>
            <person name="Goeker M."/>
        </authorList>
    </citation>
    <scope>NUCLEOTIDE SEQUENCE [LARGE SCALE GENOMIC DNA]</scope>
    <source>
        <strain evidence="3 4">DSM 19619</strain>
    </source>
</reference>
<dbReference type="PANTHER" id="PTHR11941">
    <property type="entry name" value="ENOYL-COA HYDRATASE-RELATED"/>
    <property type="match status" value="1"/>
</dbReference>
<dbReference type="PANTHER" id="PTHR11941:SF54">
    <property type="entry name" value="ENOYL-COA HYDRATASE, MITOCHONDRIAL"/>
    <property type="match status" value="1"/>
</dbReference>
<sequence>MSDIVLMQVEDRIALLTLNRPDKLNALNYALIDRLMALLDEIELCAGIGAVILTGAGERAFSAGADIGEFSASLRAGTGQALAHFVRRGQALTARLEAFPKPVIAAVNGLAYGGGCEITEAAHLAVAAEDALFAKPEIALGMPPTFGGTQRLPRLAGRKRALELLLTGDPFDAAHAAAIGLVNRVVPRAEVLETARALAGRILRHSPLAAGAVITAVTRGLNMGIDEGLRMEAEQFARMAPTHDLAEGLSAWIERRPPAYAGR</sequence>
<accession>A0ABU0J387</accession>
<evidence type="ECO:0000256" key="2">
    <source>
        <dbReference type="ARBA" id="ARBA00023239"/>
    </source>
</evidence>
<proteinExistence type="inferred from homology"/>
<dbReference type="Gene3D" id="1.10.12.10">
    <property type="entry name" value="Lyase 2-enoyl-coa Hydratase, Chain A, domain 2"/>
    <property type="match status" value="1"/>
</dbReference>
<evidence type="ECO:0000313" key="3">
    <source>
        <dbReference type="EMBL" id="MDQ0468730.1"/>
    </source>
</evidence>
<dbReference type="EMBL" id="JAUSVX010000002">
    <property type="protein sequence ID" value="MDQ0468730.1"/>
    <property type="molecule type" value="Genomic_DNA"/>
</dbReference>
<dbReference type="InterPro" id="IPR029045">
    <property type="entry name" value="ClpP/crotonase-like_dom_sf"/>
</dbReference>
<protein>
    <submittedName>
        <fullName evidence="3">Enoyl-CoA hydratase/carnithine racemase</fullName>
    </submittedName>
</protein>
<dbReference type="Proteomes" id="UP001242480">
    <property type="component" value="Unassembled WGS sequence"/>
</dbReference>
<dbReference type="Gene3D" id="3.90.226.10">
    <property type="entry name" value="2-enoyl-CoA Hydratase, Chain A, domain 1"/>
    <property type="match status" value="1"/>
</dbReference>
<comment type="caution">
    <text evidence="3">The sequence shown here is derived from an EMBL/GenBank/DDBJ whole genome shotgun (WGS) entry which is preliminary data.</text>
</comment>
<dbReference type="InterPro" id="IPR001753">
    <property type="entry name" value="Enoyl-CoA_hydra/iso"/>
</dbReference>
<keyword evidence="4" id="KW-1185">Reference proteome</keyword>